<dbReference type="EMBL" id="CM042049">
    <property type="protein sequence ID" value="KAI3746944.1"/>
    <property type="molecule type" value="Genomic_DNA"/>
</dbReference>
<evidence type="ECO:0000313" key="2">
    <source>
        <dbReference type="Proteomes" id="UP001055879"/>
    </source>
</evidence>
<evidence type="ECO:0000313" key="1">
    <source>
        <dbReference type="EMBL" id="KAI3746944.1"/>
    </source>
</evidence>
<keyword evidence="2" id="KW-1185">Reference proteome</keyword>
<reference evidence="1 2" key="2">
    <citation type="journal article" date="2022" name="Mol. Ecol. Resour.">
        <title>The genomes of chicory, endive, great burdock and yacon provide insights into Asteraceae paleo-polyploidization history and plant inulin production.</title>
        <authorList>
            <person name="Fan W."/>
            <person name="Wang S."/>
            <person name="Wang H."/>
            <person name="Wang A."/>
            <person name="Jiang F."/>
            <person name="Liu H."/>
            <person name="Zhao H."/>
            <person name="Xu D."/>
            <person name="Zhang Y."/>
        </authorList>
    </citation>
    <scope>NUCLEOTIDE SEQUENCE [LARGE SCALE GENOMIC DNA]</scope>
    <source>
        <strain evidence="2">cv. Niubang</strain>
    </source>
</reference>
<protein>
    <submittedName>
        <fullName evidence="1">Uncharacterized protein</fullName>
    </submittedName>
</protein>
<reference evidence="2" key="1">
    <citation type="journal article" date="2022" name="Mol. Ecol. Resour.">
        <title>The genomes of chicory, endive, great burdock and yacon provide insights into Asteraceae palaeo-polyploidization history and plant inulin production.</title>
        <authorList>
            <person name="Fan W."/>
            <person name="Wang S."/>
            <person name="Wang H."/>
            <person name="Wang A."/>
            <person name="Jiang F."/>
            <person name="Liu H."/>
            <person name="Zhao H."/>
            <person name="Xu D."/>
            <person name="Zhang Y."/>
        </authorList>
    </citation>
    <scope>NUCLEOTIDE SEQUENCE [LARGE SCALE GENOMIC DNA]</scope>
    <source>
        <strain evidence="2">cv. Niubang</strain>
    </source>
</reference>
<gene>
    <name evidence="1" type="ORF">L6452_09386</name>
</gene>
<name>A0ACB9DJX5_ARCLA</name>
<dbReference type="Proteomes" id="UP001055879">
    <property type="component" value="Linkage Group LG03"/>
</dbReference>
<organism evidence="1 2">
    <name type="scientific">Arctium lappa</name>
    <name type="common">Greater burdock</name>
    <name type="synonym">Lappa major</name>
    <dbReference type="NCBI Taxonomy" id="4217"/>
    <lineage>
        <taxon>Eukaryota</taxon>
        <taxon>Viridiplantae</taxon>
        <taxon>Streptophyta</taxon>
        <taxon>Embryophyta</taxon>
        <taxon>Tracheophyta</taxon>
        <taxon>Spermatophyta</taxon>
        <taxon>Magnoliopsida</taxon>
        <taxon>eudicotyledons</taxon>
        <taxon>Gunneridae</taxon>
        <taxon>Pentapetalae</taxon>
        <taxon>asterids</taxon>
        <taxon>campanulids</taxon>
        <taxon>Asterales</taxon>
        <taxon>Asteraceae</taxon>
        <taxon>Carduoideae</taxon>
        <taxon>Cardueae</taxon>
        <taxon>Arctiinae</taxon>
        <taxon>Arctium</taxon>
    </lineage>
</organism>
<comment type="caution">
    <text evidence="1">The sequence shown here is derived from an EMBL/GenBank/DDBJ whole genome shotgun (WGS) entry which is preliminary data.</text>
</comment>
<accession>A0ACB9DJX5</accession>
<sequence length="94" mass="10876">MYYNLFLKCIIVHLVYTNRVIRLFLCAVEVRFCKRPAKFYESINVGAGWLAGYAVVTCTIAIRRIKAKGFLFTSKQLKINFQKVAFVIHCSLVH</sequence>
<proteinExistence type="predicted"/>